<dbReference type="GO" id="GO:0032259">
    <property type="term" value="P:methylation"/>
    <property type="evidence" value="ECO:0007669"/>
    <property type="project" value="UniProtKB-KW"/>
</dbReference>
<protein>
    <submittedName>
        <fullName evidence="6">Methyltransferase</fullName>
    </submittedName>
</protein>
<dbReference type="GO" id="GO:0008171">
    <property type="term" value="F:O-methyltransferase activity"/>
    <property type="evidence" value="ECO:0007669"/>
    <property type="project" value="InterPro"/>
</dbReference>
<dbReference type="InterPro" id="IPR036390">
    <property type="entry name" value="WH_DNA-bd_sf"/>
</dbReference>
<dbReference type="Proteomes" id="UP000263094">
    <property type="component" value="Unassembled WGS sequence"/>
</dbReference>
<comment type="caution">
    <text evidence="6">The sequence shown here is derived from an EMBL/GenBank/DDBJ whole genome shotgun (WGS) entry which is preliminary data.</text>
</comment>
<dbReference type="PANTHER" id="PTHR43712:SF2">
    <property type="entry name" value="O-METHYLTRANSFERASE CICE"/>
    <property type="match status" value="1"/>
</dbReference>
<name>A0A372M0C2_9ACTN</name>
<dbReference type="PROSITE" id="PS51683">
    <property type="entry name" value="SAM_OMT_II"/>
    <property type="match status" value="1"/>
</dbReference>
<dbReference type="InterPro" id="IPR036388">
    <property type="entry name" value="WH-like_DNA-bd_sf"/>
</dbReference>
<dbReference type="SUPFAM" id="SSF46785">
    <property type="entry name" value="Winged helix' DNA-binding domain"/>
    <property type="match status" value="1"/>
</dbReference>
<evidence type="ECO:0000259" key="4">
    <source>
        <dbReference type="Pfam" id="PF00891"/>
    </source>
</evidence>
<dbReference type="InterPro" id="IPR016461">
    <property type="entry name" value="COMT-like"/>
</dbReference>
<dbReference type="SUPFAM" id="SSF53335">
    <property type="entry name" value="S-adenosyl-L-methionine-dependent methyltransferases"/>
    <property type="match status" value="1"/>
</dbReference>
<feature type="domain" description="O-methyltransferase dimerisation" evidence="5">
    <location>
        <begin position="18"/>
        <end position="89"/>
    </location>
</feature>
<keyword evidence="7" id="KW-1185">Reference proteome</keyword>
<dbReference type="InterPro" id="IPR001077">
    <property type="entry name" value="COMT_C"/>
</dbReference>
<dbReference type="RefSeq" id="WP_128557885.1">
    <property type="nucleotide sequence ID" value="NZ_QUAK01000120.1"/>
</dbReference>
<keyword evidence="3" id="KW-0949">S-adenosyl-L-methionine</keyword>
<evidence type="ECO:0000256" key="2">
    <source>
        <dbReference type="ARBA" id="ARBA00022679"/>
    </source>
</evidence>
<dbReference type="OrthoDB" id="4145676at2"/>
<dbReference type="InterPro" id="IPR012967">
    <property type="entry name" value="COMT_dimerisation"/>
</dbReference>
<feature type="domain" description="O-methyltransferase C-terminal" evidence="4">
    <location>
        <begin position="113"/>
        <end position="319"/>
    </location>
</feature>
<keyword evidence="2 6" id="KW-0808">Transferase</keyword>
<proteinExistence type="predicted"/>
<dbReference type="EMBL" id="QUAK01000120">
    <property type="protein sequence ID" value="RFU84394.1"/>
    <property type="molecule type" value="Genomic_DNA"/>
</dbReference>
<dbReference type="PANTHER" id="PTHR43712">
    <property type="entry name" value="PUTATIVE (AFU_ORTHOLOGUE AFUA_4G14580)-RELATED"/>
    <property type="match status" value="1"/>
</dbReference>
<evidence type="ECO:0000313" key="7">
    <source>
        <dbReference type="Proteomes" id="UP000263094"/>
    </source>
</evidence>
<accession>A0A372M0C2</accession>
<dbReference type="InterPro" id="IPR029063">
    <property type="entry name" value="SAM-dependent_MTases_sf"/>
</dbReference>
<evidence type="ECO:0000313" key="6">
    <source>
        <dbReference type="EMBL" id="RFU84394.1"/>
    </source>
</evidence>
<keyword evidence="1 6" id="KW-0489">Methyltransferase</keyword>
<dbReference type="AlphaFoldDB" id="A0A372M0C2"/>
<evidence type="ECO:0000256" key="1">
    <source>
        <dbReference type="ARBA" id="ARBA00022603"/>
    </source>
</evidence>
<dbReference type="Gene3D" id="3.40.50.150">
    <property type="entry name" value="Vaccinia Virus protein VP39"/>
    <property type="match status" value="1"/>
</dbReference>
<dbReference type="Pfam" id="PF00891">
    <property type="entry name" value="Methyltransf_2"/>
    <property type="match status" value="1"/>
</dbReference>
<dbReference type="PIRSF" id="PIRSF005739">
    <property type="entry name" value="O-mtase"/>
    <property type="match status" value="1"/>
</dbReference>
<dbReference type="Gene3D" id="1.10.10.10">
    <property type="entry name" value="Winged helix-like DNA-binding domain superfamily/Winged helix DNA-binding domain"/>
    <property type="match status" value="1"/>
</dbReference>
<dbReference type="Gene3D" id="1.10.287.1350">
    <property type="match status" value="1"/>
</dbReference>
<gene>
    <name evidence="6" type="ORF">DY218_22285</name>
</gene>
<dbReference type="GO" id="GO:0046983">
    <property type="term" value="F:protein dimerization activity"/>
    <property type="evidence" value="ECO:0007669"/>
    <property type="project" value="InterPro"/>
</dbReference>
<organism evidence="6 7">
    <name type="scientific">Streptomyces triticagri</name>
    <dbReference type="NCBI Taxonomy" id="2293568"/>
    <lineage>
        <taxon>Bacteria</taxon>
        <taxon>Bacillati</taxon>
        <taxon>Actinomycetota</taxon>
        <taxon>Actinomycetes</taxon>
        <taxon>Kitasatosporales</taxon>
        <taxon>Streptomycetaceae</taxon>
        <taxon>Streptomyces</taxon>
    </lineage>
</organism>
<dbReference type="Pfam" id="PF08100">
    <property type="entry name" value="Dimerisation"/>
    <property type="match status" value="1"/>
</dbReference>
<evidence type="ECO:0000259" key="5">
    <source>
        <dbReference type="Pfam" id="PF08100"/>
    </source>
</evidence>
<sequence length="339" mass="36356">MSQQQSVLPPRLRLIEIVSAGWISAAVSALADLGIADHLDRPRTAAELAALSSAEPEALSRFLDAAAAAGVLTAEEDGRFALTGVGAVLRSDSPDSMREMCRLTGMEEFARTWAHCAHTARTGAPAFDAAHGRSAWEYMSDPGHADFSTAFHRAMAESAAGDTVNARYDFPEGAHVVDVGGGRGAMLARLLTEHPHLAGTVFDLPNAVRGAAELLADAGVSDRATVAAGSFFDGVPTGGDVYLLSRVIGNWNDEDSVRILRRVREAMSPASRLVIVGHMPTADDRTHYVRALDLYMFVLLQARLRTPEQYRLLFEQAGLALSRADLRPDAESLIEARPV</sequence>
<evidence type="ECO:0000256" key="3">
    <source>
        <dbReference type="ARBA" id="ARBA00022691"/>
    </source>
</evidence>
<reference evidence="6 7" key="1">
    <citation type="submission" date="2018-08" db="EMBL/GenBank/DDBJ databases">
        <title>Isolation, diversity and antifungal activity of Actinobacteria from wheat.</title>
        <authorList>
            <person name="Han C."/>
        </authorList>
    </citation>
    <scope>NUCLEOTIDE SEQUENCE [LARGE SCALE GENOMIC DNA]</scope>
    <source>
        <strain evidence="6 7">NEAU-YY421</strain>
    </source>
</reference>